<feature type="domain" description="Acyl-ACP thioesterase N-terminal hotdog" evidence="8">
    <location>
        <begin position="8"/>
        <end position="122"/>
    </location>
</feature>
<keyword evidence="6" id="KW-0443">Lipid metabolism</keyword>
<organism evidence="10">
    <name type="scientific">uncultured spirochete</name>
    <dbReference type="NCBI Taxonomy" id="156406"/>
    <lineage>
        <taxon>Bacteria</taxon>
        <taxon>Pseudomonadati</taxon>
        <taxon>Spirochaetota</taxon>
        <taxon>Spirochaetia</taxon>
        <taxon>Spirochaetales</taxon>
        <taxon>environmental samples</taxon>
    </lineage>
</organism>
<proteinExistence type="inferred from homology"/>
<accession>A0A3P3XQS2</accession>
<dbReference type="SUPFAM" id="SSF54637">
    <property type="entry name" value="Thioesterase/thiol ester dehydrase-isomerase"/>
    <property type="match status" value="2"/>
</dbReference>
<evidence type="ECO:0000259" key="9">
    <source>
        <dbReference type="Pfam" id="PF20791"/>
    </source>
</evidence>
<evidence type="ECO:0000313" key="10">
    <source>
        <dbReference type="EMBL" id="SLM18642.1"/>
    </source>
</evidence>
<evidence type="ECO:0000256" key="1">
    <source>
        <dbReference type="ARBA" id="ARBA00006500"/>
    </source>
</evidence>
<protein>
    <submittedName>
        <fullName evidence="10">Putative Acyl-ACP thioesterase</fullName>
    </submittedName>
</protein>
<dbReference type="Pfam" id="PF20791">
    <property type="entry name" value="Acyl-ACP_TE_C"/>
    <property type="match status" value="1"/>
</dbReference>
<dbReference type="EMBL" id="FWDO01000005">
    <property type="protein sequence ID" value="SLM18642.1"/>
    <property type="molecule type" value="Genomic_DNA"/>
</dbReference>
<evidence type="ECO:0000256" key="4">
    <source>
        <dbReference type="ARBA" id="ARBA00022832"/>
    </source>
</evidence>
<name>A0A3P3XQS2_9SPIR</name>
<evidence type="ECO:0000256" key="6">
    <source>
        <dbReference type="ARBA" id="ARBA00023098"/>
    </source>
</evidence>
<reference evidence="10" key="1">
    <citation type="submission" date="2017-02" db="EMBL/GenBank/DDBJ databases">
        <authorList>
            <person name="Regsiter A."/>
            <person name="William W."/>
        </authorList>
    </citation>
    <scope>NUCLEOTIDE SEQUENCE</scope>
    <source>
        <strain evidence="10">BdmA 4</strain>
    </source>
</reference>
<dbReference type="InterPro" id="IPR029069">
    <property type="entry name" value="HotDog_dom_sf"/>
</dbReference>
<dbReference type="InterPro" id="IPR049427">
    <property type="entry name" value="Acyl-ACP_TE_C"/>
</dbReference>
<evidence type="ECO:0000256" key="5">
    <source>
        <dbReference type="ARBA" id="ARBA00022946"/>
    </source>
</evidence>
<dbReference type="InterPro" id="IPR002864">
    <property type="entry name" value="Acyl-ACP_thioesterase_NHD"/>
</dbReference>
<dbReference type="InterPro" id="IPR045023">
    <property type="entry name" value="FATA/B"/>
</dbReference>
<feature type="domain" description="Acyl-ACP thioesterase-like C-terminal" evidence="9">
    <location>
        <begin position="188"/>
        <end position="241"/>
    </location>
</feature>
<keyword evidence="7" id="KW-0275">Fatty acid biosynthesis</keyword>
<dbReference type="GO" id="GO:0016297">
    <property type="term" value="F:fatty acyl-[ACP] hydrolase activity"/>
    <property type="evidence" value="ECO:0007669"/>
    <property type="project" value="InterPro"/>
</dbReference>
<comment type="similarity">
    <text evidence="1">Belongs to the acyl-ACP thioesterase family.</text>
</comment>
<keyword evidence="3" id="KW-0378">Hydrolase</keyword>
<evidence type="ECO:0000259" key="8">
    <source>
        <dbReference type="Pfam" id="PF01643"/>
    </source>
</evidence>
<dbReference type="Gene3D" id="3.10.129.10">
    <property type="entry name" value="Hotdog Thioesterase"/>
    <property type="match status" value="1"/>
</dbReference>
<dbReference type="Pfam" id="PF01643">
    <property type="entry name" value="Acyl-ACP_TE"/>
    <property type="match status" value="1"/>
</dbReference>
<evidence type="ECO:0000256" key="2">
    <source>
        <dbReference type="ARBA" id="ARBA00022516"/>
    </source>
</evidence>
<dbReference type="PANTHER" id="PTHR31727">
    <property type="entry name" value="OLEOYL-ACYL CARRIER PROTEIN THIOESTERASE 1, CHLOROPLASTIC"/>
    <property type="match status" value="1"/>
</dbReference>
<keyword evidence="5" id="KW-0809">Transit peptide</keyword>
<dbReference type="AlphaFoldDB" id="A0A3P3XQS2"/>
<dbReference type="CDD" id="cd00586">
    <property type="entry name" value="4HBT"/>
    <property type="match status" value="1"/>
</dbReference>
<gene>
    <name evidence="10" type="ORF">SPIRO4BDMA_50157</name>
</gene>
<dbReference type="GO" id="GO:0000036">
    <property type="term" value="F:acyl carrier activity"/>
    <property type="evidence" value="ECO:0007669"/>
    <property type="project" value="TreeGrafter"/>
</dbReference>
<evidence type="ECO:0000256" key="7">
    <source>
        <dbReference type="ARBA" id="ARBA00023160"/>
    </source>
</evidence>
<keyword evidence="2" id="KW-0444">Lipid biosynthesis</keyword>
<keyword evidence="4" id="KW-0276">Fatty acid metabolism</keyword>
<sequence length="292" mass="32419">MIKPLEIQYVIRGYDCGYGGPLKPFALANFFQEAAGAHASQLGIGMEDMWASGLTWMLSRIDIRIDSMPQAGQTVVARTWPVGTRKLFALRCLELVDGHGTKYAGAMYEYIVVDMKTRRVMRPERTLPLDLSTDYPWPFDDLAPGIDDPSFKALSQHIASEGGATEGIPADEKTDNVVAGGFRQSFSIESRTRHIDQNGHVNNAHFINWLCDAAPLREGQRFSRIKVDFVHEIMKGENVRAWAGELASSPEDSEKLTDSVTEYPRETAWLTALTVERSLAARGSLKIAPAED</sequence>
<evidence type="ECO:0000256" key="3">
    <source>
        <dbReference type="ARBA" id="ARBA00022801"/>
    </source>
</evidence>
<dbReference type="PANTHER" id="PTHR31727:SF6">
    <property type="entry name" value="OLEOYL-ACYL CARRIER PROTEIN THIOESTERASE 1, CHLOROPLASTIC"/>
    <property type="match status" value="1"/>
</dbReference>